<organism evidence="1 2">
    <name type="scientific">Herpetosiphon gulosus</name>
    <dbReference type="NCBI Taxonomy" id="1973496"/>
    <lineage>
        <taxon>Bacteria</taxon>
        <taxon>Bacillati</taxon>
        <taxon>Chloroflexota</taxon>
        <taxon>Chloroflexia</taxon>
        <taxon>Herpetosiphonales</taxon>
        <taxon>Herpetosiphonaceae</taxon>
        <taxon>Herpetosiphon</taxon>
    </lineage>
</organism>
<evidence type="ECO:0000313" key="2">
    <source>
        <dbReference type="Proteomes" id="UP001428290"/>
    </source>
</evidence>
<evidence type="ECO:0000313" key="1">
    <source>
        <dbReference type="EMBL" id="GAA5528888.1"/>
    </source>
</evidence>
<dbReference type="InterPro" id="IPR011990">
    <property type="entry name" value="TPR-like_helical_dom_sf"/>
</dbReference>
<name>A0ABP9X0C1_9CHLR</name>
<keyword evidence="2" id="KW-1185">Reference proteome</keyword>
<gene>
    <name evidence="1" type="ORF">Hgul01_02691</name>
</gene>
<comment type="caution">
    <text evidence="1">The sequence shown here is derived from an EMBL/GenBank/DDBJ whole genome shotgun (WGS) entry which is preliminary data.</text>
</comment>
<sequence>MIDGFTALADDKPDLARQLFSSAINAQPPLPAIGIEGSNLQLTITIARFQAMYTALVAGDTATAEMLYDQAQQNDGDYRQWTAALMPMYQQTNDLAAACLAAQESVKEDQYLIGFSYQHRALPIRSLLCGQLP</sequence>
<dbReference type="SUPFAM" id="SSF48452">
    <property type="entry name" value="TPR-like"/>
    <property type="match status" value="1"/>
</dbReference>
<dbReference type="EMBL" id="BAABRU010000009">
    <property type="protein sequence ID" value="GAA5528888.1"/>
    <property type="molecule type" value="Genomic_DNA"/>
</dbReference>
<dbReference type="Proteomes" id="UP001428290">
    <property type="component" value="Unassembled WGS sequence"/>
</dbReference>
<reference evidence="1 2" key="1">
    <citation type="submission" date="2024-02" db="EMBL/GenBank/DDBJ databases">
        <title>Herpetosiphon gulosus NBRC 112829.</title>
        <authorList>
            <person name="Ichikawa N."/>
            <person name="Katano-Makiyama Y."/>
            <person name="Hidaka K."/>
        </authorList>
    </citation>
    <scope>NUCLEOTIDE SEQUENCE [LARGE SCALE GENOMIC DNA]</scope>
    <source>
        <strain evidence="1 2">NBRC 112829</strain>
    </source>
</reference>
<accession>A0ABP9X0C1</accession>
<proteinExistence type="predicted"/>
<protein>
    <submittedName>
        <fullName evidence="1">Uncharacterized protein</fullName>
    </submittedName>
</protein>